<reference evidence="3 4" key="1">
    <citation type="submission" date="2022-12" db="EMBL/GenBank/DDBJ databases">
        <title>Genomic features and morphological characterization of a novel Knufia sp. strain isolated from spacecraft assembly facility.</title>
        <authorList>
            <person name="Teixeira M."/>
            <person name="Chander A.M."/>
            <person name="Stajich J.E."/>
            <person name="Venkateswaran K."/>
        </authorList>
    </citation>
    <scope>NUCLEOTIDE SEQUENCE [LARGE SCALE GENOMIC DNA]</scope>
    <source>
        <strain evidence="3 4">FJI-L2-BK-P2</strain>
    </source>
</reference>
<dbReference type="Proteomes" id="UP001316803">
    <property type="component" value="Unassembled WGS sequence"/>
</dbReference>
<protein>
    <recommendedName>
        <fullName evidence="2">DUF7923 domain-containing protein</fullName>
    </recommendedName>
</protein>
<dbReference type="PANTHER" id="PTHR37543:SF1">
    <property type="entry name" value="CCCH ZINC FINGER DNA BINDING PROTEIN (AFU_ORTHOLOGUE AFUA_5G12760)"/>
    <property type="match status" value="1"/>
</dbReference>
<evidence type="ECO:0000256" key="1">
    <source>
        <dbReference type="SAM" id="MobiDB-lite"/>
    </source>
</evidence>
<gene>
    <name evidence="3" type="ORF">OHC33_004066</name>
</gene>
<dbReference type="Pfam" id="PF25540">
    <property type="entry name" value="DUF7923"/>
    <property type="match status" value="1"/>
</dbReference>
<dbReference type="InterPro" id="IPR057683">
    <property type="entry name" value="DUF7923"/>
</dbReference>
<organism evidence="3 4">
    <name type="scientific">Knufia fluminis</name>
    <dbReference type="NCBI Taxonomy" id="191047"/>
    <lineage>
        <taxon>Eukaryota</taxon>
        <taxon>Fungi</taxon>
        <taxon>Dikarya</taxon>
        <taxon>Ascomycota</taxon>
        <taxon>Pezizomycotina</taxon>
        <taxon>Eurotiomycetes</taxon>
        <taxon>Chaetothyriomycetidae</taxon>
        <taxon>Chaetothyriales</taxon>
        <taxon>Trichomeriaceae</taxon>
        <taxon>Knufia</taxon>
    </lineage>
</organism>
<evidence type="ECO:0000259" key="2">
    <source>
        <dbReference type="Pfam" id="PF25540"/>
    </source>
</evidence>
<feature type="domain" description="DUF7923" evidence="2">
    <location>
        <begin position="94"/>
        <end position="265"/>
    </location>
</feature>
<dbReference type="CDD" id="cd22541">
    <property type="entry name" value="SP5_N"/>
    <property type="match status" value="1"/>
</dbReference>
<dbReference type="AlphaFoldDB" id="A0AAN8EH18"/>
<accession>A0AAN8EH18</accession>
<comment type="caution">
    <text evidence="3">The sequence shown here is derived from an EMBL/GenBank/DDBJ whole genome shotgun (WGS) entry which is preliminary data.</text>
</comment>
<sequence length="444" mass="50537">MDELRRNFESVKQDEAQRNEFFEFLLQKVASLELENGTLRRDLKKTTIFCDDYMADVNRGAAVIANLQSEIMDLLGRVSDYPQRPQHEHDPGYDSTPFVVVLIEGEENMLMEEHIKEGVEGGKKAATKFYDHLMEYLTQRKVFENDWRLIIKFYASMSNFGTSYIKSGVVDDIGTWRRFIDGFNDAFEFCYFVDAGDNQATAESKMQSQLELFFGHTDCQHTVLIGSSDGSYTGFLRQYSKADDICGWLTLIEAIPSVGEFQELAGKFLPKEKESLFRNEIVDHFTPPASPTRPFDASLEGIPASLLPGPKPKPLPLRSPPHRRPASPPTSPVGSPTRKPQHHRVRSPPQSPVKCITRKPPQIQCPVSPHRSPVKSATRRPLAHPPPPWNQIQLVRRKPLATVQPRTQQAKLPRPKHATFFNAKGQRIDPRSYANVYTERYLQC</sequence>
<feature type="region of interest" description="Disordered" evidence="1">
    <location>
        <begin position="284"/>
        <end position="390"/>
    </location>
</feature>
<name>A0AAN8EH18_9EURO</name>
<evidence type="ECO:0000313" key="3">
    <source>
        <dbReference type="EMBL" id="KAK5955383.1"/>
    </source>
</evidence>
<evidence type="ECO:0000313" key="4">
    <source>
        <dbReference type="Proteomes" id="UP001316803"/>
    </source>
</evidence>
<dbReference type="PANTHER" id="PTHR37543">
    <property type="entry name" value="CCCH ZINC FINGER DNA BINDING PROTEIN (AFU_ORTHOLOGUE AFUA_5G12760)"/>
    <property type="match status" value="1"/>
</dbReference>
<proteinExistence type="predicted"/>
<feature type="compositionally biased region" description="Pro residues" evidence="1">
    <location>
        <begin position="309"/>
        <end position="319"/>
    </location>
</feature>
<dbReference type="EMBL" id="JAKLMC020000007">
    <property type="protein sequence ID" value="KAK5955383.1"/>
    <property type="molecule type" value="Genomic_DNA"/>
</dbReference>
<keyword evidence="4" id="KW-1185">Reference proteome</keyword>